<reference evidence="1" key="1">
    <citation type="submission" date="2022-04" db="EMBL/GenBank/DDBJ databases">
        <title>Genome of the entomopathogenic fungus Entomophthora muscae.</title>
        <authorList>
            <person name="Elya C."/>
            <person name="Lovett B.R."/>
            <person name="Lee E."/>
            <person name="Macias A.M."/>
            <person name="Hajek A.E."/>
            <person name="De Bivort B.L."/>
            <person name="Kasson M.T."/>
            <person name="De Fine Licht H.H."/>
            <person name="Stajich J.E."/>
        </authorList>
    </citation>
    <scope>NUCLEOTIDE SEQUENCE</scope>
    <source>
        <strain evidence="1">Berkeley</strain>
    </source>
</reference>
<evidence type="ECO:0000313" key="1">
    <source>
        <dbReference type="EMBL" id="KAJ9063229.1"/>
    </source>
</evidence>
<organism evidence="1 2">
    <name type="scientific">Entomophthora muscae</name>
    <dbReference type="NCBI Taxonomy" id="34485"/>
    <lineage>
        <taxon>Eukaryota</taxon>
        <taxon>Fungi</taxon>
        <taxon>Fungi incertae sedis</taxon>
        <taxon>Zoopagomycota</taxon>
        <taxon>Entomophthoromycotina</taxon>
        <taxon>Entomophthoromycetes</taxon>
        <taxon>Entomophthorales</taxon>
        <taxon>Entomophthoraceae</taxon>
        <taxon>Entomophthora</taxon>
    </lineage>
</organism>
<gene>
    <name evidence="1" type="ORF">DSO57_1002527</name>
</gene>
<accession>A0ACC2SLF9</accession>
<dbReference type="Proteomes" id="UP001165960">
    <property type="component" value="Unassembled WGS sequence"/>
</dbReference>
<comment type="caution">
    <text evidence="1">The sequence shown here is derived from an EMBL/GenBank/DDBJ whole genome shotgun (WGS) entry which is preliminary data.</text>
</comment>
<dbReference type="EMBL" id="QTSX02004976">
    <property type="protein sequence ID" value="KAJ9063229.1"/>
    <property type="molecule type" value="Genomic_DNA"/>
</dbReference>
<proteinExistence type="predicted"/>
<protein>
    <submittedName>
        <fullName evidence="1">Uncharacterized protein</fullName>
    </submittedName>
</protein>
<evidence type="ECO:0000313" key="2">
    <source>
        <dbReference type="Proteomes" id="UP001165960"/>
    </source>
</evidence>
<sequence length="121" mass="12936">MHSNLLATLVLGTLSGINAQAGRRGSCLFPRAMGFPGSYIISLKEGINQDELASVISKLINEIRCQGGTVKNPFDFGSYNAILASFPSNLRTSLNSPQGPFAKYIANIEADQVMNILSVDS</sequence>
<keyword evidence="2" id="KW-1185">Reference proteome</keyword>
<name>A0ACC2SLF9_9FUNG</name>